<proteinExistence type="predicted"/>
<comment type="subcellular location">
    <subcellularLocation>
        <location evidence="1">Membrane</location>
    </subcellularLocation>
</comment>
<feature type="transmembrane region" description="Helical" evidence="5">
    <location>
        <begin position="108"/>
        <end position="129"/>
    </location>
</feature>
<evidence type="ECO:0000313" key="7">
    <source>
        <dbReference type="EMBL" id="MFC4346554.1"/>
    </source>
</evidence>
<sequence>MFVLKELIKVSYVPLMLGGFLAAALYAIAGGYGYGALLVLLPLAIGISFGLERLVPYEKQWNQDHGDSWRDAVHALVNEVANASSVALLPLIVAIVPGLDIWPTNWPIWGQLLLAILIADCGITLVHYASHINPTLWRFHAVHHSVKRMYGFNGLMKHPLHQAIETLGGTCPLILMGIPLDIAALLAFAVAIQLLLQHSNVDVKIGPLRYILALSPLHRFHHIKWPVEGDVNFGLFTTIWDRMLGTAVYDAKRRFSSNDLGIGKEPDYPDGYLAQLTRPFKAPSKTEAAVPKQPVE</sequence>
<evidence type="ECO:0000313" key="8">
    <source>
        <dbReference type="Proteomes" id="UP001595776"/>
    </source>
</evidence>
<dbReference type="InterPro" id="IPR050307">
    <property type="entry name" value="Sterol_Desaturase_Related"/>
</dbReference>
<feature type="transmembrane region" description="Helical" evidence="5">
    <location>
        <begin position="35"/>
        <end position="55"/>
    </location>
</feature>
<evidence type="ECO:0000256" key="5">
    <source>
        <dbReference type="SAM" id="Phobius"/>
    </source>
</evidence>
<dbReference type="PANTHER" id="PTHR11863">
    <property type="entry name" value="STEROL DESATURASE"/>
    <property type="match status" value="1"/>
</dbReference>
<gene>
    <name evidence="7" type="ORF">ACFO5Q_01680</name>
</gene>
<feature type="transmembrane region" description="Helical" evidence="5">
    <location>
        <begin position="173"/>
        <end position="196"/>
    </location>
</feature>
<protein>
    <submittedName>
        <fullName evidence="7">Sterol desaturase family protein</fullName>
        <ecNumber evidence="7">1.-.-.-</ecNumber>
    </submittedName>
</protein>
<evidence type="ECO:0000259" key="6">
    <source>
        <dbReference type="Pfam" id="PF04116"/>
    </source>
</evidence>
<organism evidence="7 8">
    <name type="scientific">Kordiimonas lipolytica</name>
    <dbReference type="NCBI Taxonomy" id="1662421"/>
    <lineage>
        <taxon>Bacteria</taxon>
        <taxon>Pseudomonadati</taxon>
        <taxon>Pseudomonadota</taxon>
        <taxon>Alphaproteobacteria</taxon>
        <taxon>Kordiimonadales</taxon>
        <taxon>Kordiimonadaceae</taxon>
        <taxon>Kordiimonas</taxon>
    </lineage>
</organism>
<dbReference type="EMBL" id="JBHSCR010000001">
    <property type="protein sequence ID" value="MFC4346554.1"/>
    <property type="molecule type" value="Genomic_DNA"/>
</dbReference>
<comment type="caution">
    <text evidence="7">The sequence shown here is derived from an EMBL/GenBank/DDBJ whole genome shotgun (WGS) entry which is preliminary data.</text>
</comment>
<reference evidence="8" key="1">
    <citation type="journal article" date="2019" name="Int. J. Syst. Evol. Microbiol.">
        <title>The Global Catalogue of Microorganisms (GCM) 10K type strain sequencing project: providing services to taxonomists for standard genome sequencing and annotation.</title>
        <authorList>
            <consortium name="The Broad Institute Genomics Platform"/>
            <consortium name="The Broad Institute Genome Sequencing Center for Infectious Disease"/>
            <person name="Wu L."/>
            <person name="Ma J."/>
        </authorList>
    </citation>
    <scope>NUCLEOTIDE SEQUENCE [LARGE SCALE GENOMIC DNA]</scope>
    <source>
        <strain evidence="8">CGMCC 1.15304</strain>
    </source>
</reference>
<dbReference type="InterPro" id="IPR006694">
    <property type="entry name" value="Fatty_acid_hydroxylase"/>
</dbReference>
<dbReference type="Proteomes" id="UP001595776">
    <property type="component" value="Unassembled WGS sequence"/>
</dbReference>
<accession>A0ABV8U5T7</accession>
<dbReference type="EC" id="1.-.-.-" evidence="7"/>
<dbReference type="GO" id="GO:0016491">
    <property type="term" value="F:oxidoreductase activity"/>
    <property type="evidence" value="ECO:0007669"/>
    <property type="project" value="UniProtKB-KW"/>
</dbReference>
<feature type="domain" description="Fatty acid hydroxylase" evidence="6">
    <location>
        <begin position="113"/>
        <end position="246"/>
    </location>
</feature>
<evidence type="ECO:0000256" key="2">
    <source>
        <dbReference type="ARBA" id="ARBA00022692"/>
    </source>
</evidence>
<evidence type="ECO:0000256" key="4">
    <source>
        <dbReference type="ARBA" id="ARBA00023136"/>
    </source>
</evidence>
<name>A0ABV8U5T7_9PROT</name>
<evidence type="ECO:0000256" key="3">
    <source>
        <dbReference type="ARBA" id="ARBA00022989"/>
    </source>
</evidence>
<keyword evidence="7" id="KW-0560">Oxidoreductase</keyword>
<feature type="transmembrane region" description="Helical" evidence="5">
    <location>
        <begin position="12"/>
        <end position="29"/>
    </location>
</feature>
<keyword evidence="4 5" id="KW-0472">Membrane</keyword>
<dbReference type="RefSeq" id="WP_068150282.1">
    <property type="nucleotide sequence ID" value="NZ_JBHSCR010000001.1"/>
</dbReference>
<feature type="transmembrane region" description="Helical" evidence="5">
    <location>
        <begin position="76"/>
        <end position="96"/>
    </location>
</feature>
<evidence type="ECO:0000256" key="1">
    <source>
        <dbReference type="ARBA" id="ARBA00004370"/>
    </source>
</evidence>
<keyword evidence="3 5" id="KW-1133">Transmembrane helix</keyword>
<keyword evidence="2 5" id="KW-0812">Transmembrane</keyword>
<keyword evidence="8" id="KW-1185">Reference proteome</keyword>
<dbReference type="Pfam" id="PF04116">
    <property type="entry name" value="FA_hydroxylase"/>
    <property type="match status" value="1"/>
</dbReference>